<dbReference type="PROSITE" id="PS50405">
    <property type="entry name" value="GST_CTER"/>
    <property type="match status" value="1"/>
</dbReference>
<accession>A0A0A0EK51</accession>
<dbReference type="EMBL" id="AVPS01000012">
    <property type="protein sequence ID" value="KGM50739.1"/>
    <property type="molecule type" value="Genomic_DNA"/>
</dbReference>
<reference evidence="4 5" key="1">
    <citation type="submission" date="2013-08" db="EMBL/GenBank/DDBJ databases">
        <title>Genome sequencing of Lysobacter.</title>
        <authorList>
            <person name="Zhang S."/>
            <person name="Wang G."/>
        </authorList>
    </citation>
    <scope>NUCLEOTIDE SEQUENCE [LARGE SCALE GENOMIC DNA]</scope>
    <source>
        <strain evidence="4 5">Ko07</strain>
    </source>
</reference>
<name>A0A0A0EK51_9GAMM</name>
<dbReference type="AlphaFoldDB" id="A0A0A0EK51"/>
<comment type="similarity">
    <text evidence="1">Belongs to the GST superfamily.</text>
</comment>
<dbReference type="InterPro" id="IPR040079">
    <property type="entry name" value="Glutathione_S-Trfase"/>
</dbReference>
<dbReference type="CDD" id="cd03057">
    <property type="entry name" value="GST_N_Beta"/>
    <property type="match status" value="1"/>
</dbReference>
<dbReference type="Proteomes" id="UP000030017">
    <property type="component" value="Unassembled WGS sequence"/>
</dbReference>
<dbReference type="eggNOG" id="COG0625">
    <property type="taxonomic scope" value="Bacteria"/>
</dbReference>
<sequence length="203" mass="21896">MKLYTKPGACSTADHIALQWTGQPYEVEVMTAETLKSPSYLAINPTGAVPAVVDGDFRLTQNAAIMGYIADSYPAAGLGGDGSAQQRAQATRWLAFVNSDLHPAFVPLFAPAKFHPDASQHETIRDAARTRLRGLFQAADRQLEGKSWLAGFRSFADPYLYITLRWAGALGIDLSGLDHLAAFKQRMEADAGVQAVLKAEGLS</sequence>
<dbReference type="InterPro" id="IPR036249">
    <property type="entry name" value="Thioredoxin-like_sf"/>
</dbReference>
<dbReference type="OrthoDB" id="8772754at2"/>
<protein>
    <submittedName>
        <fullName evidence="4">Glutathione S-transferase</fullName>
    </submittedName>
</protein>
<dbReference type="SFLD" id="SFLDG00358">
    <property type="entry name" value="Main_(cytGST)"/>
    <property type="match status" value="1"/>
</dbReference>
<dbReference type="SFLD" id="SFLDG01150">
    <property type="entry name" value="Main.1:_Beta-like"/>
    <property type="match status" value="1"/>
</dbReference>
<dbReference type="InterPro" id="IPR010987">
    <property type="entry name" value="Glutathione-S-Trfase_C-like"/>
</dbReference>
<keyword evidence="4" id="KW-0808">Transferase</keyword>
<dbReference type="SUPFAM" id="SSF52833">
    <property type="entry name" value="Thioredoxin-like"/>
    <property type="match status" value="1"/>
</dbReference>
<dbReference type="Gene3D" id="3.40.30.10">
    <property type="entry name" value="Glutaredoxin"/>
    <property type="match status" value="1"/>
</dbReference>
<dbReference type="Pfam" id="PF02798">
    <property type="entry name" value="GST_N"/>
    <property type="match status" value="1"/>
</dbReference>
<dbReference type="PANTHER" id="PTHR44051:SF8">
    <property type="entry name" value="GLUTATHIONE S-TRANSFERASE GSTA"/>
    <property type="match status" value="1"/>
</dbReference>
<evidence type="ECO:0000259" key="2">
    <source>
        <dbReference type="PROSITE" id="PS50404"/>
    </source>
</evidence>
<dbReference type="InterPro" id="IPR004045">
    <property type="entry name" value="Glutathione_S-Trfase_N"/>
</dbReference>
<dbReference type="PANTHER" id="PTHR44051">
    <property type="entry name" value="GLUTATHIONE S-TRANSFERASE-RELATED"/>
    <property type="match status" value="1"/>
</dbReference>
<dbReference type="RefSeq" id="WP_036195985.1">
    <property type="nucleotide sequence ID" value="NZ_AVPS01000012.1"/>
</dbReference>
<dbReference type="STRING" id="1122185.N792_03305"/>
<feature type="domain" description="GST N-terminal" evidence="2">
    <location>
        <begin position="1"/>
        <end position="77"/>
    </location>
</feature>
<evidence type="ECO:0000259" key="3">
    <source>
        <dbReference type="PROSITE" id="PS50405"/>
    </source>
</evidence>
<dbReference type="InterPro" id="IPR004046">
    <property type="entry name" value="GST_C"/>
</dbReference>
<organism evidence="4 5">
    <name type="scientific">Lysobacter concretionis Ko07 = DSM 16239</name>
    <dbReference type="NCBI Taxonomy" id="1122185"/>
    <lineage>
        <taxon>Bacteria</taxon>
        <taxon>Pseudomonadati</taxon>
        <taxon>Pseudomonadota</taxon>
        <taxon>Gammaproteobacteria</taxon>
        <taxon>Lysobacterales</taxon>
        <taxon>Lysobacteraceae</taxon>
        <taxon>Novilysobacter</taxon>
    </lineage>
</organism>
<comment type="caution">
    <text evidence="4">The sequence shown here is derived from an EMBL/GenBank/DDBJ whole genome shotgun (WGS) entry which is preliminary data.</text>
</comment>
<evidence type="ECO:0000313" key="4">
    <source>
        <dbReference type="EMBL" id="KGM50739.1"/>
    </source>
</evidence>
<evidence type="ECO:0000256" key="1">
    <source>
        <dbReference type="RuleBase" id="RU003494"/>
    </source>
</evidence>
<proteinExistence type="inferred from homology"/>
<dbReference type="InterPro" id="IPR036282">
    <property type="entry name" value="Glutathione-S-Trfase_C_sf"/>
</dbReference>
<dbReference type="Gene3D" id="1.20.1050.10">
    <property type="match status" value="1"/>
</dbReference>
<dbReference type="CDD" id="cd03188">
    <property type="entry name" value="GST_C_Beta"/>
    <property type="match status" value="1"/>
</dbReference>
<gene>
    <name evidence="4" type="ORF">N792_03305</name>
</gene>
<dbReference type="SFLD" id="SFLDS00019">
    <property type="entry name" value="Glutathione_Transferase_(cytos"/>
    <property type="match status" value="1"/>
</dbReference>
<dbReference type="PROSITE" id="PS50404">
    <property type="entry name" value="GST_NTER"/>
    <property type="match status" value="1"/>
</dbReference>
<evidence type="ECO:0000313" key="5">
    <source>
        <dbReference type="Proteomes" id="UP000030017"/>
    </source>
</evidence>
<dbReference type="GO" id="GO:0016740">
    <property type="term" value="F:transferase activity"/>
    <property type="evidence" value="ECO:0007669"/>
    <property type="project" value="UniProtKB-KW"/>
</dbReference>
<dbReference type="Pfam" id="PF00043">
    <property type="entry name" value="GST_C"/>
    <property type="match status" value="1"/>
</dbReference>
<keyword evidence="5" id="KW-1185">Reference proteome</keyword>
<dbReference type="SUPFAM" id="SSF47616">
    <property type="entry name" value="GST C-terminal domain-like"/>
    <property type="match status" value="1"/>
</dbReference>
<feature type="domain" description="GST C-terminal" evidence="3">
    <location>
        <begin position="83"/>
        <end position="203"/>
    </location>
</feature>